<reference evidence="8 9" key="1">
    <citation type="journal article" date="2020" name="IScience">
        <title>Genome Sequencing of the Endangered Kingdonia uniflora (Circaeasteraceae, Ranunculales) Reveals Potential Mechanisms of Evolutionary Specialization.</title>
        <authorList>
            <person name="Sun Y."/>
            <person name="Deng T."/>
            <person name="Zhang A."/>
            <person name="Moore M.J."/>
            <person name="Landis J.B."/>
            <person name="Lin N."/>
            <person name="Zhang H."/>
            <person name="Zhang X."/>
            <person name="Huang J."/>
            <person name="Zhang X."/>
            <person name="Sun H."/>
            <person name="Wang H."/>
        </authorList>
    </citation>
    <scope>NUCLEOTIDE SEQUENCE [LARGE SCALE GENOMIC DNA]</scope>
    <source>
        <strain evidence="8">TB1705</strain>
        <tissue evidence="8">Leaf</tissue>
    </source>
</reference>
<sequence length="132" mass="15819">MKTISGNIVFVVIFFSLVNISFSKKHIRISNRRGNGKSVNIWCKSQDDDIGNHTLADGQDLGWGFNPDLFRVTQFYCDVQWNKSVQFHFDAYFYKRDWRRCYSMCHWLIKDESLLGYDQTLQVWQIFFWVIK</sequence>
<evidence type="ECO:0000256" key="1">
    <source>
        <dbReference type="ARBA" id="ARBA00004613"/>
    </source>
</evidence>
<feature type="transmembrane region" description="Helical" evidence="7">
    <location>
        <begin position="6"/>
        <end position="23"/>
    </location>
</feature>
<dbReference type="InterPro" id="IPR010264">
    <property type="entry name" value="Self-incomp_S1"/>
</dbReference>
<evidence type="ECO:0000313" key="9">
    <source>
        <dbReference type="Proteomes" id="UP000541444"/>
    </source>
</evidence>
<keyword evidence="7" id="KW-0472">Membrane</keyword>
<organism evidence="8 9">
    <name type="scientific">Kingdonia uniflora</name>
    <dbReference type="NCBI Taxonomy" id="39325"/>
    <lineage>
        <taxon>Eukaryota</taxon>
        <taxon>Viridiplantae</taxon>
        <taxon>Streptophyta</taxon>
        <taxon>Embryophyta</taxon>
        <taxon>Tracheophyta</taxon>
        <taxon>Spermatophyta</taxon>
        <taxon>Magnoliopsida</taxon>
        <taxon>Ranunculales</taxon>
        <taxon>Circaeasteraceae</taxon>
        <taxon>Kingdonia</taxon>
    </lineage>
</organism>
<proteinExistence type="inferred from homology"/>
<evidence type="ECO:0000256" key="7">
    <source>
        <dbReference type="SAM" id="Phobius"/>
    </source>
</evidence>
<name>A0A7J7N478_9MAGN</name>
<keyword evidence="5" id="KW-0732">Signal</keyword>
<dbReference type="PANTHER" id="PTHR31232:SF18">
    <property type="entry name" value="S-PROTEIN HOMOLOG"/>
    <property type="match status" value="1"/>
</dbReference>
<comment type="caution">
    <text evidence="8">The sequence shown here is derived from an EMBL/GenBank/DDBJ whole genome shotgun (WGS) entry which is preliminary data.</text>
</comment>
<dbReference type="GO" id="GO:0005576">
    <property type="term" value="C:extracellular region"/>
    <property type="evidence" value="ECO:0007669"/>
    <property type="project" value="UniProtKB-SubCell"/>
</dbReference>
<protein>
    <recommendedName>
        <fullName evidence="6">S-protein homolog</fullName>
    </recommendedName>
</protein>
<evidence type="ECO:0000256" key="5">
    <source>
        <dbReference type="ARBA" id="ARBA00022729"/>
    </source>
</evidence>
<gene>
    <name evidence="8" type="ORF">GIB67_014129</name>
</gene>
<evidence type="ECO:0000256" key="6">
    <source>
        <dbReference type="RuleBase" id="RU367044"/>
    </source>
</evidence>
<comment type="similarity">
    <text evidence="2 6">Belongs to the plant self-incompatibility (S1) protein family.</text>
</comment>
<keyword evidence="4 6" id="KW-0964">Secreted</keyword>
<evidence type="ECO:0000256" key="4">
    <source>
        <dbReference type="ARBA" id="ARBA00022525"/>
    </source>
</evidence>
<keyword evidence="3 6" id="KW-0713">Self-incompatibility</keyword>
<dbReference type="Pfam" id="PF05938">
    <property type="entry name" value="Self-incomp_S1"/>
    <property type="match status" value="1"/>
</dbReference>
<evidence type="ECO:0000313" key="8">
    <source>
        <dbReference type="EMBL" id="KAF6161927.1"/>
    </source>
</evidence>
<evidence type="ECO:0000256" key="3">
    <source>
        <dbReference type="ARBA" id="ARBA00022471"/>
    </source>
</evidence>
<dbReference type="AlphaFoldDB" id="A0A7J7N478"/>
<dbReference type="PANTHER" id="PTHR31232">
    <property type="match status" value="1"/>
</dbReference>
<accession>A0A7J7N478</accession>
<keyword evidence="9" id="KW-1185">Reference proteome</keyword>
<dbReference type="GO" id="GO:0060320">
    <property type="term" value="P:rejection of self pollen"/>
    <property type="evidence" value="ECO:0007669"/>
    <property type="project" value="UniProtKB-KW"/>
</dbReference>
<keyword evidence="7" id="KW-0812">Transmembrane</keyword>
<dbReference type="Proteomes" id="UP000541444">
    <property type="component" value="Unassembled WGS sequence"/>
</dbReference>
<dbReference type="OrthoDB" id="1938697at2759"/>
<dbReference type="EMBL" id="JACGCM010001069">
    <property type="protein sequence ID" value="KAF6161927.1"/>
    <property type="molecule type" value="Genomic_DNA"/>
</dbReference>
<comment type="subcellular location">
    <subcellularLocation>
        <location evidence="1 6">Secreted</location>
    </subcellularLocation>
</comment>
<evidence type="ECO:0000256" key="2">
    <source>
        <dbReference type="ARBA" id="ARBA00005581"/>
    </source>
</evidence>
<keyword evidence="7" id="KW-1133">Transmembrane helix</keyword>